<sequence>MRYSPRMDDAVDRMMEQWRTVRPELDPSPMGVFGRISRLNRLLEKHINSYFGLFGLEFWEFDMLATLRRAGDDGELTAGALLKASMVTSGAITNRIDRLERKGLVERRQDPADRRSVRVSLTAEGGRLIDEMMAGHFANENRVLEALEDPAVLAGELRKLLISLGDTSLG</sequence>
<dbReference type="EMBL" id="BAAAUV010000007">
    <property type="protein sequence ID" value="GAA3212766.1"/>
    <property type="molecule type" value="Genomic_DNA"/>
</dbReference>
<dbReference type="InterPro" id="IPR023187">
    <property type="entry name" value="Tscrpt_reg_MarR-type_CS"/>
</dbReference>
<proteinExistence type="predicted"/>
<dbReference type="Proteomes" id="UP001501237">
    <property type="component" value="Unassembled WGS sequence"/>
</dbReference>
<evidence type="ECO:0000256" key="2">
    <source>
        <dbReference type="ARBA" id="ARBA00023125"/>
    </source>
</evidence>
<dbReference type="InterPro" id="IPR000835">
    <property type="entry name" value="HTH_MarR-typ"/>
</dbReference>
<dbReference type="PANTHER" id="PTHR42756">
    <property type="entry name" value="TRANSCRIPTIONAL REGULATOR, MARR"/>
    <property type="match status" value="1"/>
</dbReference>
<dbReference type="PROSITE" id="PS01117">
    <property type="entry name" value="HTH_MARR_1"/>
    <property type="match status" value="1"/>
</dbReference>
<evidence type="ECO:0000256" key="1">
    <source>
        <dbReference type="ARBA" id="ARBA00023015"/>
    </source>
</evidence>
<evidence type="ECO:0000256" key="3">
    <source>
        <dbReference type="ARBA" id="ARBA00023163"/>
    </source>
</evidence>
<keyword evidence="3" id="KW-0804">Transcription</keyword>
<reference evidence="6" key="1">
    <citation type="journal article" date="2019" name="Int. J. Syst. Evol. Microbiol.">
        <title>The Global Catalogue of Microorganisms (GCM) 10K type strain sequencing project: providing services to taxonomists for standard genome sequencing and annotation.</title>
        <authorList>
            <consortium name="The Broad Institute Genomics Platform"/>
            <consortium name="The Broad Institute Genome Sequencing Center for Infectious Disease"/>
            <person name="Wu L."/>
            <person name="Ma J."/>
        </authorList>
    </citation>
    <scope>NUCLEOTIDE SEQUENCE [LARGE SCALE GENOMIC DNA]</scope>
    <source>
        <strain evidence="6">JCM 9377</strain>
    </source>
</reference>
<dbReference type="SUPFAM" id="SSF46785">
    <property type="entry name" value="Winged helix' DNA-binding domain"/>
    <property type="match status" value="1"/>
</dbReference>
<protein>
    <submittedName>
        <fullName evidence="5">MarR family transcriptional regulator</fullName>
    </submittedName>
</protein>
<comment type="caution">
    <text evidence="5">The sequence shown here is derived from an EMBL/GenBank/DDBJ whole genome shotgun (WGS) entry which is preliminary data.</text>
</comment>
<dbReference type="PANTHER" id="PTHR42756:SF1">
    <property type="entry name" value="TRANSCRIPTIONAL REPRESSOR OF EMRAB OPERON"/>
    <property type="match status" value="1"/>
</dbReference>
<dbReference type="InterPro" id="IPR036390">
    <property type="entry name" value="WH_DNA-bd_sf"/>
</dbReference>
<dbReference type="PROSITE" id="PS50995">
    <property type="entry name" value="HTH_MARR_2"/>
    <property type="match status" value="1"/>
</dbReference>
<accession>A0ABP6QF41</accession>
<dbReference type="Pfam" id="PF01047">
    <property type="entry name" value="MarR"/>
    <property type="match status" value="1"/>
</dbReference>
<dbReference type="PRINTS" id="PR00598">
    <property type="entry name" value="HTHMARR"/>
</dbReference>
<gene>
    <name evidence="5" type="ORF">GCM10010468_32310</name>
</gene>
<name>A0ABP6QF41_9ACTN</name>
<keyword evidence="2" id="KW-0238">DNA-binding</keyword>
<evidence type="ECO:0000259" key="4">
    <source>
        <dbReference type="PROSITE" id="PS50995"/>
    </source>
</evidence>
<evidence type="ECO:0000313" key="5">
    <source>
        <dbReference type="EMBL" id="GAA3212766.1"/>
    </source>
</evidence>
<dbReference type="Gene3D" id="1.10.10.10">
    <property type="entry name" value="Winged helix-like DNA-binding domain superfamily/Winged helix DNA-binding domain"/>
    <property type="match status" value="1"/>
</dbReference>
<dbReference type="SMART" id="SM00347">
    <property type="entry name" value="HTH_MARR"/>
    <property type="match status" value="1"/>
</dbReference>
<keyword evidence="6" id="KW-1185">Reference proteome</keyword>
<organism evidence="5 6">
    <name type="scientific">Actinocorallia longicatena</name>
    <dbReference type="NCBI Taxonomy" id="111803"/>
    <lineage>
        <taxon>Bacteria</taxon>
        <taxon>Bacillati</taxon>
        <taxon>Actinomycetota</taxon>
        <taxon>Actinomycetes</taxon>
        <taxon>Streptosporangiales</taxon>
        <taxon>Thermomonosporaceae</taxon>
        <taxon>Actinocorallia</taxon>
    </lineage>
</organism>
<keyword evidence="1" id="KW-0805">Transcription regulation</keyword>
<feature type="domain" description="HTH marR-type" evidence="4">
    <location>
        <begin position="29"/>
        <end position="166"/>
    </location>
</feature>
<evidence type="ECO:0000313" key="6">
    <source>
        <dbReference type="Proteomes" id="UP001501237"/>
    </source>
</evidence>
<dbReference type="InterPro" id="IPR036388">
    <property type="entry name" value="WH-like_DNA-bd_sf"/>
</dbReference>